<sequence>MFIGIRPARFTRSMWFIFWLLLIPFILTKTDFYQSTAKRYFTHHSGTSSYHSHSSSYGGDFSALSYQVAVAYQPKDRSDSTYGNVQVTSPTGEDNYFVAVKSMNEVYAGVADGVGGWANHGYDSSAISSELCRTMKEISLKAVKDLGPKQLLDLAYLKVKQDGIVKVGSTTAVVAHLSPDGKLNVANLGDSWCGVFRESKLMFETKFQTLKFNTPYQLSIIPDEILKQAAKKGSSFIQNKPSDADEYSFQLMKNDVVVLATDGVTDNICTEDMELFLKDHGDSEDLQNTTQEFVSLVEKLSKDNMFPSVFSQELSKLSGKPYLGGKEDDITVVVVKVN</sequence>
<protein>
    <recommendedName>
        <fullName evidence="1">Protein phosphatase</fullName>
        <ecNumber evidence="1">3.1.3.16</ecNumber>
    </recommendedName>
</protein>
<comment type="catalytic activity">
    <reaction evidence="1">
        <text>O-phospho-L-seryl-[protein] + H2O = L-seryl-[protein] + phosphate</text>
        <dbReference type="Rhea" id="RHEA:20629"/>
        <dbReference type="Rhea" id="RHEA-COMP:9863"/>
        <dbReference type="Rhea" id="RHEA-COMP:11604"/>
        <dbReference type="ChEBI" id="CHEBI:15377"/>
        <dbReference type="ChEBI" id="CHEBI:29999"/>
        <dbReference type="ChEBI" id="CHEBI:43474"/>
        <dbReference type="ChEBI" id="CHEBI:83421"/>
        <dbReference type="EC" id="3.1.3.16"/>
    </reaction>
</comment>
<dbReference type="FunFam" id="3.60.40.10:FF:000093">
    <property type="entry name" value="Type 2C protein Phosphatase"/>
    <property type="match status" value="1"/>
</dbReference>
<dbReference type="PROSITE" id="PS51746">
    <property type="entry name" value="PPM_2"/>
    <property type="match status" value="1"/>
</dbReference>
<dbReference type="InterPro" id="IPR039123">
    <property type="entry name" value="PPTC7"/>
</dbReference>
<dbReference type="EMBL" id="CP002504">
    <property type="protein sequence ID" value="AET41456.1"/>
    <property type="molecule type" value="Genomic_DNA"/>
</dbReference>
<dbReference type="Pfam" id="PF07228">
    <property type="entry name" value="SpoIIE"/>
    <property type="match status" value="1"/>
</dbReference>
<keyword evidence="1" id="KW-0479">Metal-binding</keyword>
<evidence type="ECO:0000256" key="2">
    <source>
        <dbReference type="SAM" id="SignalP"/>
    </source>
</evidence>
<dbReference type="HOGENOM" id="CLU_029404_7_0_1"/>
<keyword evidence="1" id="KW-0460">Magnesium</keyword>
<dbReference type="InterPro" id="IPR001932">
    <property type="entry name" value="PPM-type_phosphatase-like_dom"/>
</dbReference>
<dbReference type="GO" id="GO:1904775">
    <property type="term" value="P:positive regulation of ubiquinone biosynthetic process"/>
    <property type="evidence" value="ECO:0007669"/>
    <property type="project" value="EnsemblFungi"/>
</dbReference>
<comment type="catalytic activity">
    <reaction evidence="1">
        <text>O-phospho-L-threonyl-[protein] + H2O = L-threonyl-[protein] + phosphate</text>
        <dbReference type="Rhea" id="RHEA:47004"/>
        <dbReference type="Rhea" id="RHEA-COMP:11060"/>
        <dbReference type="Rhea" id="RHEA-COMP:11605"/>
        <dbReference type="ChEBI" id="CHEBI:15377"/>
        <dbReference type="ChEBI" id="CHEBI:30013"/>
        <dbReference type="ChEBI" id="CHEBI:43474"/>
        <dbReference type="ChEBI" id="CHEBI:61977"/>
        <dbReference type="EC" id="3.1.3.16"/>
    </reaction>
</comment>
<dbReference type="InterPro" id="IPR036457">
    <property type="entry name" value="PPM-type-like_dom_sf"/>
</dbReference>
<comment type="similarity">
    <text evidence="1">Belongs to the PP2C family.</text>
</comment>
<dbReference type="OMA" id="FKTEGQW"/>
<comment type="cofactor">
    <cofactor evidence="1">
        <name>Mn(2+)</name>
        <dbReference type="ChEBI" id="CHEBI:29035"/>
    </cofactor>
</comment>
<dbReference type="SMART" id="SM00332">
    <property type="entry name" value="PP2Cc"/>
    <property type="match status" value="1"/>
</dbReference>
<keyword evidence="1" id="KW-0904">Protein phosphatase</keyword>
<feature type="signal peptide" evidence="2">
    <location>
        <begin position="1"/>
        <end position="28"/>
    </location>
</feature>
<dbReference type="OrthoDB" id="60843at2759"/>
<dbReference type="GO" id="GO:0046872">
    <property type="term" value="F:metal ion binding"/>
    <property type="evidence" value="ECO:0007669"/>
    <property type="project" value="UniProtKB-UniRule"/>
</dbReference>
<dbReference type="GO" id="GO:0005739">
    <property type="term" value="C:mitochondrion"/>
    <property type="evidence" value="ECO:0007669"/>
    <property type="project" value="EnsemblFungi"/>
</dbReference>
<feature type="domain" description="PPM-type phosphatase" evidence="3">
    <location>
        <begin position="75"/>
        <end position="337"/>
    </location>
</feature>
<dbReference type="SUPFAM" id="SSF81606">
    <property type="entry name" value="PP2C-like"/>
    <property type="match status" value="1"/>
</dbReference>
<dbReference type="EC" id="3.1.3.16" evidence="1"/>
<feature type="chain" id="PRO_5003511031" description="Protein phosphatase" evidence="2">
    <location>
        <begin position="29"/>
        <end position="338"/>
    </location>
</feature>
<reference evidence="5" key="1">
    <citation type="journal article" date="2012" name="G3 (Bethesda)">
        <title>Pichia sorbitophila, an interspecies yeast hybrid reveals early steps of genome resolution following polyploidization.</title>
        <authorList>
            <person name="Leh Louis V."/>
            <person name="Despons L."/>
            <person name="Friedrich A."/>
            <person name="Martin T."/>
            <person name="Durrens P."/>
            <person name="Casaregola S."/>
            <person name="Neuveglise C."/>
            <person name="Fairhead C."/>
            <person name="Marck C."/>
            <person name="Cruz J.A."/>
            <person name="Straub M.L."/>
            <person name="Kugler V."/>
            <person name="Sacerdot C."/>
            <person name="Uzunov Z."/>
            <person name="Thierry A."/>
            <person name="Weiss S."/>
            <person name="Bleykasten C."/>
            <person name="De Montigny J."/>
            <person name="Jacques N."/>
            <person name="Jung P."/>
            <person name="Lemaire M."/>
            <person name="Mallet S."/>
            <person name="Morel G."/>
            <person name="Richard G.F."/>
            <person name="Sarkar A."/>
            <person name="Savel G."/>
            <person name="Schacherer J."/>
            <person name="Seret M.L."/>
            <person name="Talla E."/>
            <person name="Samson G."/>
            <person name="Jubin C."/>
            <person name="Poulain J."/>
            <person name="Vacherie B."/>
            <person name="Barbe V."/>
            <person name="Pelletier E."/>
            <person name="Sherman D.J."/>
            <person name="Westhof E."/>
            <person name="Weissenbach J."/>
            <person name="Baret P.V."/>
            <person name="Wincker P."/>
            <person name="Gaillardin C."/>
            <person name="Dujon B."/>
            <person name="Souciet J.L."/>
        </authorList>
    </citation>
    <scope>NUCLEOTIDE SEQUENCE [LARGE SCALE GENOMIC DNA]</scope>
    <source>
        <strain evidence="5">CBS 270.75 / DBVPG 7215 / KCTC 17166 / NRRL Y-17582</strain>
    </source>
</reference>
<dbReference type="STRING" id="931890.G8JX82"/>
<name>G8JX82_ERECY</name>
<dbReference type="PANTHER" id="PTHR12320:SF1">
    <property type="entry name" value="PROTEIN PHOSPHATASE PTC7 HOMOLOG"/>
    <property type="match status" value="1"/>
</dbReference>
<dbReference type="Gene3D" id="3.60.40.10">
    <property type="entry name" value="PPM-type phosphatase domain"/>
    <property type="match status" value="1"/>
</dbReference>
<evidence type="ECO:0000313" key="5">
    <source>
        <dbReference type="Proteomes" id="UP000006790"/>
    </source>
</evidence>
<dbReference type="GO" id="GO:0005635">
    <property type="term" value="C:nuclear envelope"/>
    <property type="evidence" value="ECO:0007669"/>
    <property type="project" value="EnsemblFungi"/>
</dbReference>
<dbReference type="FunCoup" id="G8JX82">
    <property type="interactions" value="661"/>
</dbReference>
<dbReference type="AlphaFoldDB" id="G8JX82"/>
<keyword evidence="1" id="KW-0464">Manganese</keyword>
<comment type="cofactor">
    <cofactor evidence="1">
        <name>Mg(2+)</name>
        <dbReference type="ChEBI" id="CHEBI:18420"/>
    </cofactor>
</comment>
<accession>G8JX82</accession>
<proteinExistence type="inferred from homology"/>
<organism evidence="4 5">
    <name type="scientific">Eremothecium cymbalariae (strain CBS 270.75 / DBVPG 7215 / KCTC 17166 / NRRL Y-17582)</name>
    <name type="common">Yeast</name>
    <dbReference type="NCBI Taxonomy" id="931890"/>
    <lineage>
        <taxon>Eukaryota</taxon>
        <taxon>Fungi</taxon>
        <taxon>Dikarya</taxon>
        <taxon>Ascomycota</taxon>
        <taxon>Saccharomycotina</taxon>
        <taxon>Saccharomycetes</taxon>
        <taxon>Saccharomycetales</taxon>
        <taxon>Saccharomycetaceae</taxon>
        <taxon>Eremothecium</taxon>
    </lineage>
</organism>
<dbReference type="CDD" id="cd00143">
    <property type="entry name" value="PP2Cc"/>
    <property type="match status" value="1"/>
</dbReference>
<dbReference type="eggNOG" id="KOG1379">
    <property type="taxonomic scope" value="Eukaryota"/>
</dbReference>
<evidence type="ECO:0000313" key="4">
    <source>
        <dbReference type="EMBL" id="AET41456.1"/>
    </source>
</evidence>
<keyword evidence="5" id="KW-1185">Reference proteome</keyword>
<evidence type="ECO:0000256" key="1">
    <source>
        <dbReference type="RuleBase" id="RU366020"/>
    </source>
</evidence>
<dbReference type="KEGG" id="erc:Ecym_8170"/>
<dbReference type="PANTHER" id="PTHR12320">
    <property type="entry name" value="PROTEIN PHOSPHATASE 2C"/>
    <property type="match status" value="1"/>
</dbReference>
<dbReference type="SMART" id="SM00331">
    <property type="entry name" value="PP2C_SIG"/>
    <property type="match status" value="1"/>
</dbReference>
<keyword evidence="1" id="KW-0378">Hydrolase</keyword>
<gene>
    <name evidence="4" type="ordered locus">Ecym_8170</name>
</gene>
<dbReference type="Proteomes" id="UP000006790">
    <property type="component" value="Chromosome 8"/>
</dbReference>
<dbReference type="InParanoid" id="G8JX82"/>
<dbReference type="GeneID" id="11472707"/>
<keyword evidence="2" id="KW-0732">Signal</keyword>
<dbReference type="GO" id="GO:0004722">
    <property type="term" value="F:protein serine/threonine phosphatase activity"/>
    <property type="evidence" value="ECO:0007669"/>
    <property type="project" value="UniProtKB-EC"/>
</dbReference>
<evidence type="ECO:0000259" key="3">
    <source>
        <dbReference type="PROSITE" id="PS51746"/>
    </source>
</evidence>
<dbReference type="RefSeq" id="XP_003648273.1">
    <property type="nucleotide sequence ID" value="XM_003648225.1"/>
</dbReference>